<reference evidence="3" key="1">
    <citation type="submission" date="2016-11" db="UniProtKB">
        <authorList>
            <consortium name="WormBaseParasite"/>
        </authorList>
    </citation>
    <scope>IDENTIFICATION</scope>
</reference>
<feature type="compositionally biased region" description="Polar residues" evidence="1">
    <location>
        <begin position="98"/>
        <end position="112"/>
    </location>
</feature>
<dbReference type="Proteomes" id="UP000095280">
    <property type="component" value="Unplaced"/>
</dbReference>
<name>A0A1I8GV58_9PLAT</name>
<accession>A0A1I8GV58</accession>
<organism evidence="2 3">
    <name type="scientific">Macrostomum lignano</name>
    <dbReference type="NCBI Taxonomy" id="282301"/>
    <lineage>
        <taxon>Eukaryota</taxon>
        <taxon>Metazoa</taxon>
        <taxon>Spiralia</taxon>
        <taxon>Lophotrochozoa</taxon>
        <taxon>Platyhelminthes</taxon>
        <taxon>Rhabditophora</taxon>
        <taxon>Macrostomorpha</taxon>
        <taxon>Macrostomida</taxon>
        <taxon>Macrostomidae</taxon>
        <taxon>Macrostomum</taxon>
    </lineage>
</organism>
<feature type="region of interest" description="Disordered" evidence="1">
    <location>
        <begin position="161"/>
        <end position="195"/>
    </location>
</feature>
<keyword evidence="2" id="KW-1185">Reference proteome</keyword>
<protein>
    <submittedName>
        <fullName evidence="3">AP2/ERF domain-containing protein</fullName>
    </submittedName>
</protein>
<feature type="region of interest" description="Disordered" evidence="1">
    <location>
        <begin position="98"/>
        <end position="137"/>
    </location>
</feature>
<evidence type="ECO:0000313" key="3">
    <source>
        <dbReference type="WBParaSite" id="maker-uti_cns_0003264-snap-gene-0.33-mRNA-1"/>
    </source>
</evidence>
<evidence type="ECO:0000313" key="2">
    <source>
        <dbReference type="Proteomes" id="UP000095280"/>
    </source>
</evidence>
<dbReference type="AlphaFoldDB" id="A0A1I8GV58"/>
<dbReference type="WBParaSite" id="maker-uti_cns_0003264-snap-gene-0.33-mRNA-1">
    <property type="protein sequence ID" value="maker-uti_cns_0003264-snap-gene-0.33-mRNA-1"/>
    <property type="gene ID" value="maker-uti_cns_0003264-snap-gene-0.33"/>
</dbReference>
<proteinExistence type="predicted"/>
<sequence length="195" mass="20820">MAKKLKLCQLCSSFAASNMRQHMWQCHFGEAFVVGRVAVAEARARAYDRLEGLRLLAFYGIQPQLNLNPTLPLERLPESPAAITMDADLAAEAADTVPATSNEASFSVSLQRGQRGEANEDGVSNDPPSEPTMNSNSHAAAVVSPAMAANRELVIPDIVTKPEGARTQLPHVTPYGRASHGSAERSLPTGTASVR</sequence>
<evidence type="ECO:0000256" key="1">
    <source>
        <dbReference type="SAM" id="MobiDB-lite"/>
    </source>
</evidence>